<accession>A0A0D2GPP9</accession>
<dbReference type="InterPro" id="IPR002575">
    <property type="entry name" value="Aminoglycoside_PTrfase"/>
</dbReference>
<reference evidence="2 3" key="1">
    <citation type="journal article" date="2013" name="Proc. Natl. Acad. Sci. U.S.A.">
        <title>Candidate phylum TM6 genome recovered from a hospital sink biofilm provides genomic insights into this uncultivated phylum.</title>
        <authorList>
            <person name="McLean J.S."/>
            <person name="Lombardo M.J."/>
            <person name="Badger J.H."/>
            <person name="Edlund A."/>
            <person name="Novotny M."/>
            <person name="Yee-Greenbaum J."/>
            <person name="Vyahhi N."/>
            <person name="Hall A.P."/>
            <person name="Yang Y."/>
            <person name="Dupont C.L."/>
            <person name="Ziegler M.G."/>
            <person name="Chitsaz H."/>
            <person name="Allen A.E."/>
            <person name="Yooseph S."/>
            <person name="Tesler G."/>
            <person name="Pevzner P.A."/>
            <person name="Friedman R.M."/>
            <person name="Nealson K.H."/>
            <person name="Venter J.C."/>
            <person name="Lasken R.S."/>
        </authorList>
    </citation>
    <scope>NUCLEOTIDE SEQUENCE [LARGE SCALE GENOMIC DNA]</scope>
    <source>
        <strain evidence="2 3">TM6SC1</strain>
    </source>
</reference>
<sequence length="165" mass="19308">MSTNPQSYFYTKFKEGLSECDNYLPQELLEQCLQYFDMHLDLLLAVDGPCIVHRDFRAGNLIVCNDKIQGIIDWSAARASFAEEDLCFLEHGSWPINHITKESFLTGYASIRLIPNYNAIMPLLRLNRAIAVLGFTFKRESWKNELSYLYEYNLRYLETLFKKTK</sequence>
<dbReference type="Gene3D" id="3.90.1200.10">
    <property type="match status" value="1"/>
</dbReference>
<dbReference type="EMBL" id="ARQD01000002">
    <property type="protein sequence ID" value="KIX85359.1"/>
    <property type="molecule type" value="Genomic_DNA"/>
</dbReference>
<dbReference type="Pfam" id="PF01636">
    <property type="entry name" value="APH"/>
    <property type="match status" value="1"/>
</dbReference>
<organism evidence="2 3">
    <name type="scientific">candidate division TM6 bacterium JCVI TM6SC1</name>
    <dbReference type="NCBI Taxonomy" id="1306947"/>
    <lineage>
        <taxon>Bacteria</taxon>
        <taxon>Candidatus Babelota</taxon>
        <taxon>Vermiphilus</taxon>
    </lineage>
</organism>
<dbReference type="Proteomes" id="UP000032214">
    <property type="component" value="Unassembled WGS sequence"/>
</dbReference>
<dbReference type="STRING" id="1306947.J120_03555"/>
<evidence type="ECO:0000313" key="3">
    <source>
        <dbReference type="Proteomes" id="UP000032214"/>
    </source>
</evidence>
<comment type="caution">
    <text evidence="2">The sequence shown here is derived from an EMBL/GenBank/DDBJ whole genome shotgun (WGS) entry which is preliminary data.</text>
</comment>
<dbReference type="AlphaFoldDB" id="A0A0D2GPP9"/>
<dbReference type="eggNOG" id="COG2334">
    <property type="taxonomic scope" value="Bacteria"/>
</dbReference>
<proteinExistence type="predicted"/>
<name>A0A0D2GPP9_9BACT</name>
<dbReference type="SUPFAM" id="SSF56112">
    <property type="entry name" value="Protein kinase-like (PK-like)"/>
    <property type="match status" value="1"/>
</dbReference>
<dbReference type="InterPro" id="IPR011009">
    <property type="entry name" value="Kinase-like_dom_sf"/>
</dbReference>
<keyword evidence="3" id="KW-1185">Reference proteome</keyword>
<feature type="domain" description="Aminoglycoside phosphotransferase" evidence="1">
    <location>
        <begin position="22"/>
        <end position="89"/>
    </location>
</feature>
<evidence type="ECO:0000259" key="1">
    <source>
        <dbReference type="Pfam" id="PF01636"/>
    </source>
</evidence>
<protein>
    <recommendedName>
        <fullName evidence="1">Aminoglycoside phosphotransferase domain-containing protein</fullName>
    </recommendedName>
</protein>
<evidence type="ECO:0000313" key="2">
    <source>
        <dbReference type="EMBL" id="KIX85359.1"/>
    </source>
</evidence>
<gene>
    <name evidence="2" type="ORF">J120_03555</name>
</gene>